<evidence type="ECO:0000313" key="3">
    <source>
        <dbReference type="Proteomes" id="UP000041770"/>
    </source>
</evidence>
<evidence type="ECO:0000313" key="2">
    <source>
        <dbReference type="EMBL" id="CSB98854.1"/>
    </source>
</evidence>
<dbReference type="Proteomes" id="UP000044806">
    <property type="component" value="Unassembled WGS sequence"/>
</dbReference>
<gene>
    <name evidence="1" type="ORF">ERS013165_01336</name>
    <name evidence="2" type="ORF">ERS013200_00270</name>
</gene>
<evidence type="ECO:0000313" key="1">
    <source>
        <dbReference type="EMBL" id="CSA33235.1"/>
    </source>
</evidence>
<organism evidence="2 3">
    <name type="scientific">Vibrio cholerae</name>
    <dbReference type="NCBI Taxonomy" id="666"/>
    <lineage>
        <taxon>Bacteria</taxon>
        <taxon>Pseudomonadati</taxon>
        <taxon>Pseudomonadota</taxon>
        <taxon>Gammaproteobacteria</taxon>
        <taxon>Vibrionales</taxon>
        <taxon>Vibrionaceae</taxon>
        <taxon>Vibrio</taxon>
    </lineage>
</organism>
<sequence>MVLFRHAGIEIAFSHSAHHRNTLAQWFHQRVKQVIDAISQLTHKTVVATGIDPVMQVTFNRFLDQRLHLALAITLLGDIYPLQRRTYVFAFCIAHRNTSQIKL</sequence>
<dbReference type="EMBL" id="CWOW01000005">
    <property type="protein sequence ID" value="CSA33235.1"/>
    <property type="molecule type" value="Genomic_DNA"/>
</dbReference>
<proteinExistence type="predicted"/>
<protein>
    <submittedName>
        <fullName evidence="2">Uncharacterized protein</fullName>
    </submittedName>
</protein>
<evidence type="ECO:0000313" key="4">
    <source>
        <dbReference type="Proteomes" id="UP000044806"/>
    </source>
</evidence>
<name>A0A655SIS2_VIBCL</name>
<dbReference type="AlphaFoldDB" id="A0A655SIS2"/>
<reference evidence="3 4" key="1">
    <citation type="submission" date="2015-07" db="EMBL/GenBank/DDBJ databases">
        <authorList>
            <consortium name="Pathogen Informatics"/>
        </authorList>
    </citation>
    <scope>NUCLEOTIDE SEQUENCE [LARGE SCALE GENOMIC DNA]</scope>
    <source>
        <strain evidence="2 3">A316</strain>
        <strain evidence="1 4">A51</strain>
    </source>
</reference>
<dbReference type="EMBL" id="CWQY01000001">
    <property type="protein sequence ID" value="CSB98854.1"/>
    <property type="molecule type" value="Genomic_DNA"/>
</dbReference>
<accession>A0A655SIS2</accession>
<dbReference type="Proteomes" id="UP000041770">
    <property type="component" value="Unassembled WGS sequence"/>
</dbReference>